<dbReference type="PROSITE" id="PS50835">
    <property type="entry name" value="IG_LIKE"/>
    <property type="match status" value="1"/>
</dbReference>
<feature type="chain" id="PRO_5025448661" description="Ig-like domain-containing protein" evidence="1">
    <location>
        <begin position="17"/>
        <end position="160"/>
    </location>
</feature>
<dbReference type="GeneTree" id="ENSGT00940000154179"/>
<evidence type="ECO:0000313" key="3">
    <source>
        <dbReference type="Ensembl" id="ENSPMRP00000028829.1"/>
    </source>
</evidence>
<reference evidence="3" key="2">
    <citation type="submission" date="2025-08" db="UniProtKB">
        <authorList>
            <consortium name="Ensembl"/>
        </authorList>
    </citation>
    <scope>IDENTIFICATION</scope>
</reference>
<evidence type="ECO:0000313" key="4">
    <source>
        <dbReference type="Proteomes" id="UP000472272"/>
    </source>
</evidence>
<evidence type="ECO:0000259" key="2">
    <source>
        <dbReference type="PROSITE" id="PS50835"/>
    </source>
</evidence>
<dbReference type="Pfam" id="PF07686">
    <property type="entry name" value="V-set"/>
    <property type="match status" value="1"/>
</dbReference>
<dbReference type="OMA" id="CALWHAN"/>
<dbReference type="AlphaFoldDB" id="A0A670JZT6"/>
<dbReference type="Gene3D" id="2.60.40.10">
    <property type="entry name" value="Immunoglobulins"/>
    <property type="match status" value="1"/>
</dbReference>
<dbReference type="PANTHER" id="PTHR23267">
    <property type="entry name" value="IMMUNOGLOBULIN LIGHT CHAIN"/>
    <property type="match status" value="1"/>
</dbReference>
<name>A0A670JZT6_PODMU</name>
<dbReference type="Ensembl" id="ENSPMRT00000030581.1">
    <property type="protein sequence ID" value="ENSPMRP00000028829.1"/>
    <property type="gene ID" value="ENSPMRG00000018643.1"/>
</dbReference>
<evidence type="ECO:0000256" key="1">
    <source>
        <dbReference type="SAM" id="SignalP"/>
    </source>
</evidence>
<accession>A0A670JZT6</accession>
<dbReference type="SUPFAM" id="SSF48726">
    <property type="entry name" value="Immunoglobulin"/>
    <property type="match status" value="1"/>
</dbReference>
<dbReference type="InterPro" id="IPR013783">
    <property type="entry name" value="Ig-like_fold"/>
</dbReference>
<dbReference type="InterPro" id="IPR050150">
    <property type="entry name" value="IgV_Light_Chain"/>
</dbReference>
<reference evidence="3 4" key="1">
    <citation type="journal article" date="2019" name="Proc. Natl. Acad. Sci. U.S.A.">
        <title>Regulatory changes in pterin and carotenoid genes underlie balanced color polymorphisms in the wall lizard.</title>
        <authorList>
            <person name="Andrade P."/>
            <person name="Pinho C."/>
            <person name="Perez I de Lanuza G."/>
            <person name="Afonso S."/>
            <person name="Brejcha J."/>
            <person name="Rubin C.J."/>
            <person name="Wallerman O."/>
            <person name="Pereira P."/>
            <person name="Sabatino S.J."/>
            <person name="Bellati A."/>
            <person name="Pellitteri-Rosa D."/>
            <person name="Bosakova Z."/>
            <person name="Bunikis I."/>
            <person name="Carretero M.A."/>
            <person name="Feiner N."/>
            <person name="Marsik P."/>
            <person name="Pauperio F."/>
            <person name="Salvi D."/>
            <person name="Soler L."/>
            <person name="While G.M."/>
            <person name="Uller T."/>
            <person name="Font E."/>
            <person name="Andersson L."/>
            <person name="Carneiro M."/>
        </authorList>
    </citation>
    <scope>NUCLEOTIDE SEQUENCE</scope>
</reference>
<dbReference type="Proteomes" id="UP000472272">
    <property type="component" value="Chromosome 16"/>
</dbReference>
<reference evidence="3" key="3">
    <citation type="submission" date="2025-09" db="UniProtKB">
        <authorList>
            <consortium name="Ensembl"/>
        </authorList>
    </citation>
    <scope>IDENTIFICATION</scope>
</reference>
<keyword evidence="4" id="KW-1185">Reference proteome</keyword>
<protein>
    <recommendedName>
        <fullName evidence="2">Ig-like domain-containing protein</fullName>
    </recommendedName>
</protein>
<dbReference type="InterPro" id="IPR007110">
    <property type="entry name" value="Ig-like_dom"/>
</dbReference>
<dbReference type="InterPro" id="IPR036179">
    <property type="entry name" value="Ig-like_dom_sf"/>
</dbReference>
<feature type="domain" description="Ig-like" evidence="2">
    <location>
        <begin position="21"/>
        <end position="116"/>
    </location>
</feature>
<dbReference type="InterPro" id="IPR013106">
    <property type="entry name" value="Ig_V-set"/>
</dbReference>
<sequence>MGLNLLLLVFSAFCNGLSSQAALTQTNGPVSVALGGSTTLSCTLQGVEFISTVHPSWYLQREGKAPQLLIYKSRERATGIPERFSGETYGNTAKLTVSSIEEGDEGDYYCALWHANMLHRDAVICRTGTTTLWARKRGAGTRGVERRKVLGPKIVACLMH</sequence>
<feature type="signal peptide" evidence="1">
    <location>
        <begin position="1"/>
        <end position="16"/>
    </location>
</feature>
<dbReference type="InterPro" id="IPR003599">
    <property type="entry name" value="Ig_sub"/>
</dbReference>
<keyword evidence="1" id="KW-0732">Signal</keyword>
<organism evidence="3 4">
    <name type="scientific">Podarcis muralis</name>
    <name type="common">Wall lizard</name>
    <name type="synonym">Lacerta muralis</name>
    <dbReference type="NCBI Taxonomy" id="64176"/>
    <lineage>
        <taxon>Eukaryota</taxon>
        <taxon>Metazoa</taxon>
        <taxon>Chordata</taxon>
        <taxon>Craniata</taxon>
        <taxon>Vertebrata</taxon>
        <taxon>Euteleostomi</taxon>
        <taxon>Lepidosauria</taxon>
        <taxon>Squamata</taxon>
        <taxon>Bifurcata</taxon>
        <taxon>Unidentata</taxon>
        <taxon>Episquamata</taxon>
        <taxon>Laterata</taxon>
        <taxon>Lacertibaenia</taxon>
        <taxon>Lacertidae</taxon>
        <taxon>Podarcis</taxon>
    </lineage>
</organism>
<dbReference type="SMART" id="SM00406">
    <property type="entry name" value="IGv"/>
    <property type="match status" value="1"/>
</dbReference>
<proteinExistence type="predicted"/>
<dbReference type="SMART" id="SM00409">
    <property type="entry name" value="IG"/>
    <property type="match status" value="1"/>
</dbReference>